<evidence type="ECO:0000313" key="1">
    <source>
        <dbReference type="Proteomes" id="UP000887580"/>
    </source>
</evidence>
<sequence length="472" mass="54155">MNTIYYCPESSMLIPTNGGTIPVGAFLTGAPNTHEYGQEYYAVSGTYAPTIQHHHHPLQQTIHSGMLSDFEYNSLMAQMNRLTLSGSGRGQMPEWLFDEEGNFTVSLQDIVELDLFFICVRDKKGSQFIQDNFPAENCPLRRKLYDMLFDSQSIYNLAMDMFGNFVIQKMITEAGKEFGQKMLHLLSVQAPDMAFNRFSCRVIQKAIDAFSADMLEPMLQAFRGYVLSMGTEQSANYLYNILYWHPTNHPSKDYRFVVEEMCSPGNMDKMICNKFGCRVVQFCLEKLTKNYDGDLMKDDCIEASLVRTLMEKITRKAFRYSQDEFANYIVQYVIKHRALNVYRDRIIKSALVGNILSLSQSKYSSHVVEQAFECAPDNLLPEMVNEVFHGKVNPKNGRDSLDQMLFDQYGNYVIQRLLNMAIQIRHGKRQGKAKWFELLSQRICINVQPLLKYSSGKKIIETVSAEVGYPLV</sequence>
<accession>A0AC35FIX9</accession>
<dbReference type="WBParaSite" id="PS1159_v2.g17997.t1">
    <property type="protein sequence ID" value="PS1159_v2.g17997.t1"/>
    <property type="gene ID" value="PS1159_v2.g17997"/>
</dbReference>
<reference evidence="2" key="1">
    <citation type="submission" date="2022-11" db="UniProtKB">
        <authorList>
            <consortium name="WormBaseParasite"/>
        </authorList>
    </citation>
    <scope>IDENTIFICATION</scope>
</reference>
<name>A0AC35FIX9_9BILA</name>
<proteinExistence type="predicted"/>
<organism evidence="1 2">
    <name type="scientific">Panagrolaimus sp. PS1159</name>
    <dbReference type="NCBI Taxonomy" id="55785"/>
    <lineage>
        <taxon>Eukaryota</taxon>
        <taxon>Metazoa</taxon>
        <taxon>Ecdysozoa</taxon>
        <taxon>Nematoda</taxon>
        <taxon>Chromadorea</taxon>
        <taxon>Rhabditida</taxon>
        <taxon>Tylenchina</taxon>
        <taxon>Panagrolaimomorpha</taxon>
        <taxon>Panagrolaimoidea</taxon>
        <taxon>Panagrolaimidae</taxon>
        <taxon>Panagrolaimus</taxon>
    </lineage>
</organism>
<protein>
    <submittedName>
        <fullName evidence="2">PUM-HD domain-containing protein</fullName>
    </submittedName>
</protein>
<evidence type="ECO:0000313" key="2">
    <source>
        <dbReference type="WBParaSite" id="PS1159_v2.g17997.t1"/>
    </source>
</evidence>
<dbReference type="Proteomes" id="UP000887580">
    <property type="component" value="Unplaced"/>
</dbReference>